<proteinExistence type="predicted"/>
<organism evidence="2 3">
    <name type="scientific">Lasiosphaeria hispida</name>
    <dbReference type="NCBI Taxonomy" id="260671"/>
    <lineage>
        <taxon>Eukaryota</taxon>
        <taxon>Fungi</taxon>
        <taxon>Dikarya</taxon>
        <taxon>Ascomycota</taxon>
        <taxon>Pezizomycotina</taxon>
        <taxon>Sordariomycetes</taxon>
        <taxon>Sordariomycetidae</taxon>
        <taxon>Sordariales</taxon>
        <taxon>Lasiosphaeriaceae</taxon>
        <taxon>Lasiosphaeria</taxon>
    </lineage>
</organism>
<feature type="compositionally biased region" description="Polar residues" evidence="1">
    <location>
        <begin position="87"/>
        <end position="96"/>
    </location>
</feature>
<feature type="region of interest" description="Disordered" evidence="1">
    <location>
        <begin position="1"/>
        <end position="97"/>
    </location>
</feature>
<feature type="compositionally biased region" description="Polar residues" evidence="1">
    <location>
        <begin position="1"/>
        <end position="11"/>
    </location>
</feature>
<dbReference type="EMBL" id="JAUIQD010000004">
    <property type="protein sequence ID" value="KAK3353922.1"/>
    <property type="molecule type" value="Genomic_DNA"/>
</dbReference>
<evidence type="ECO:0000313" key="2">
    <source>
        <dbReference type="EMBL" id="KAK3353922.1"/>
    </source>
</evidence>
<name>A0AAJ0HK93_9PEZI</name>
<feature type="compositionally biased region" description="Low complexity" evidence="1">
    <location>
        <begin position="45"/>
        <end position="57"/>
    </location>
</feature>
<sequence>MSRRPSNNKSSAARYFPQDFADEDTDSPQGGNSGGDGVGNISAFNNLNLGNNPPLSNRAQGPASGNWRSDKPIHAPGPSGAAGAQGTNNPTRNGNARATLGRTGHGVGGASWRTPVTVEGQQLLNKASNPPRPQIRFLPGIHLVRGNGITPLDPNTRTVATQRRSVGSGTAADPILIWVGKSLSDAEIGNPCKLSFIEKLCRAEAMRTGFKCMVIRSPPHKGKRLRSEDGTQMMVAMNNGNVNRAHQGSDLHLTVYMGENFSRCQVQGHIFLVQMNENDVFNVVKMARPQQRKLLEPGEMASTEEYWCVNGVVPVAKNPPPTSRPR</sequence>
<gene>
    <name evidence="2" type="ORF">B0T25DRAFT_569103</name>
</gene>
<evidence type="ECO:0000313" key="3">
    <source>
        <dbReference type="Proteomes" id="UP001275084"/>
    </source>
</evidence>
<accession>A0AAJ0HK93</accession>
<feature type="compositionally biased region" description="Low complexity" evidence="1">
    <location>
        <begin position="76"/>
        <end position="86"/>
    </location>
</feature>
<dbReference type="Proteomes" id="UP001275084">
    <property type="component" value="Unassembled WGS sequence"/>
</dbReference>
<keyword evidence="3" id="KW-1185">Reference proteome</keyword>
<protein>
    <submittedName>
        <fullName evidence="2">Uncharacterized protein</fullName>
    </submittedName>
</protein>
<dbReference type="AlphaFoldDB" id="A0AAJ0HK93"/>
<reference evidence="2" key="1">
    <citation type="journal article" date="2023" name="Mol. Phylogenet. Evol.">
        <title>Genome-scale phylogeny and comparative genomics of the fungal order Sordariales.</title>
        <authorList>
            <person name="Hensen N."/>
            <person name="Bonometti L."/>
            <person name="Westerberg I."/>
            <person name="Brannstrom I.O."/>
            <person name="Guillou S."/>
            <person name="Cros-Aarteil S."/>
            <person name="Calhoun S."/>
            <person name="Haridas S."/>
            <person name="Kuo A."/>
            <person name="Mondo S."/>
            <person name="Pangilinan J."/>
            <person name="Riley R."/>
            <person name="LaButti K."/>
            <person name="Andreopoulos B."/>
            <person name="Lipzen A."/>
            <person name="Chen C."/>
            <person name="Yan M."/>
            <person name="Daum C."/>
            <person name="Ng V."/>
            <person name="Clum A."/>
            <person name="Steindorff A."/>
            <person name="Ohm R.A."/>
            <person name="Martin F."/>
            <person name="Silar P."/>
            <person name="Natvig D.O."/>
            <person name="Lalanne C."/>
            <person name="Gautier V."/>
            <person name="Ament-Velasquez S.L."/>
            <person name="Kruys A."/>
            <person name="Hutchinson M.I."/>
            <person name="Powell A.J."/>
            <person name="Barry K."/>
            <person name="Miller A.N."/>
            <person name="Grigoriev I.V."/>
            <person name="Debuchy R."/>
            <person name="Gladieux P."/>
            <person name="Hiltunen Thoren M."/>
            <person name="Johannesson H."/>
        </authorList>
    </citation>
    <scope>NUCLEOTIDE SEQUENCE</scope>
    <source>
        <strain evidence="2">CBS 955.72</strain>
    </source>
</reference>
<evidence type="ECO:0000256" key="1">
    <source>
        <dbReference type="SAM" id="MobiDB-lite"/>
    </source>
</evidence>
<reference evidence="2" key="2">
    <citation type="submission" date="2023-06" db="EMBL/GenBank/DDBJ databases">
        <authorList>
            <consortium name="Lawrence Berkeley National Laboratory"/>
            <person name="Haridas S."/>
            <person name="Hensen N."/>
            <person name="Bonometti L."/>
            <person name="Westerberg I."/>
            <person name="Brannstrom I.O."/>
            <person name="Guillou S."/>
            <person name="Cros-Aarteil S."/>
            <person name="Calhoun S."/>
            <person name="Kuo A."/>
            <person name="Mondo S."/>
            <person name="Pangilinan J."/>
            <person name="Riley R."/>
            <person name="Labutti K."/>
            <person name="Andreopoulos B."/>
            <person name="Lipzen A."/>
            <person name="Chen C."/>
            <person name="Yanf M."/>
            <person name="Daum C."/>
            <person name="Ng V."/>
            <person name="Clum A."/>
            <person name="Steindorff A."/>
            <person name="Ohm R."/>
            <person name="Martin F."/>
            <person name="Silar P."/>
            <person name="Natvig D."/>
            <person name="Lalanne C."/>
            <person name="Gautier V."/>
            <person name="Ament-Velasquez S.L."/>
            <person name="Kruys A."/>
            <person name="Hutchinson M.I."/>
            <person name="Powell A.J."/>
            <person name="Barry K."/>
            <person name="Miller A.N."/>
            <person name="Grigoriev I.V."/>
            <person name="Debuchy R."/>
            <person name="Gladieux P."/>
            <person name="Thoren M.H."/>
            <person name="Johannesson H."/>
        </authorList>
    </citation>
    <scope>NUCLEOTIDE SEQUENCE</scope>
    <source>
        <strain evidence="2">CBS 955.72</strain>
    </source>
</reference>
<comment type="caution">
    <text evidence="2">The sequence shown here is derived from an EMBL/GenBank/DDBJ whole genome shotgun (WGS) entry which is preliminary data.</text>
</comment>